<feature type="region of interest" description="Disordered" evidence="2">
    <location>
        <begin position="548"/>
        <end position="602"/>
    </location>
</feature>
<comment type="caution">
    <text evidence="3">The sequence shown here is derived from an EMBL/GenBank/DDBJ whole genome shotgun (WGS) entry which is preliminary data.</text>
</comment>
<dbReference type="InterPro" id="IPR036322">
    <property type="entry name" value="WD40_repeat_dom_sf"/>
</dbReference>
<dbReference type="Pfam" id="PF00400">
    <property type="entry name" value="WD40"/>
    <property type="match status" value="1"/>
</dbReference>
<gene>
    <name evidence="3" type="ORF">EMPS_07034</name>
</gene>
<evidence type="ECO:0008006" key="5">
    <source>
        <dbReference type="Google" id="ProtNLM"/>
    </source>
</evidence>
<dbReference type="SUPFAM" id="SSF50978">
    <property type="entry name" value="WD40 repeat-like"/>
    <property type="match status" value="1"/>
</dbReference>
<dbReference type="InterPro" id="IPR001680">
    <property type="entry name" value="WD40_rpt"/>
</dbReference>
<feature type="compositionally biased region" description="Polar residues" evidence="2">
    <location>
        <begin position="756"/>
        <end position="771"/>
    </location>
</feature>
<feature type="compositionally biased region" description="Polar residues" evidence="2">
    <location>
        <begin position="176"/>
        <end position="199"/>
    </location>
</feature>
<feature type="repeat" description="WD" evidence="1">
    <location>
        <begin position="208"/>
        <end position="249"/>
    </location>
</feature>
<feature type="compositionally biased region" description="Polar residues" evidence="2">
    <location>
        <begin position="558"/>
        <end position="576"/>
    </location>
</feature>
<dbReference type="AlphaFoldDB" id="A0A9P3HDB8"/>
<evidence type="ECO:0000256" key="1">
    <source>
        <dbReference type="PROSITE-ProRule" id="PRU00221"/>
    </source>
</evidence>
<dbReference type="Gene3D" id="2.130.10.10">
    <property type="entry name" value="YVTN repeat-like/Quinoprotein amine dehydrogenase"/>
    <property type="match status" value="1"/>
</dbReference>
<reference evidence="3" key="2">
    <citation type="journal article" date="2022" name="Microbiol. Resour. Announc.">
        <title>Whole-Genome Sequence of Entomortierella parvispora E1425, a Mucoromycotan Fungus Associated with Burkholderiaceae-Related Endosymbiotic Bacteria.</title>
        <authorList>
            <person name="Herlambang A."/>
            <person name="Guo Y."/>
            <person name="Takashima Y."/>
            <person name="Narisawa K."/>
            <person name="Ohta H."/>
            <person name="Nishizawa T."/>
        </authorList>
    </citation>
    <scope>NUCLEOTIDE SEQUENCE</scope>
    <source>
        <strain evidence="3">E1425</strain>
    </source>
</reference>
<feature type="region of interest" description="Disordered" evidence="2">
    <location>
        <begin position="753"/>
        <end position="799"/>
    </location>
</feature>
<organism evidence="3 4">
    <name type="scientific">Entomortierella parvispora</name>
    <dbReference type="NCBI Taxonomy" id="205924"/>
    <lineage>
        <taxon>Eukaryota</taxon>
        <taxon>Fungi</taxon>
        <taxon>Fungi incertae sedis</taxon>
        <taxon>Mucoromycota</taxon>
        <taxon>Mortierellomycotina</taxon>
        <taxon>Mortierellomycetes</taxon>
        <taxon>Mortierellales</taxon>
        <taxon>Mortierellaceae</taxon>
        <taxon>Entomortierella</taxon>
    </lineage>
</organism>
<dbReference type="Proteomes" id="UP000827284">
    <property type="component" value="Unassembled WGS sequence"/>
</dbReference>
<accession>A0A9P3HDB8</accession>
<feature type="compositionally biased region" description="Acidic residues" evidence="2">
    <location>
        <begin position="365"/>
        <end position="392"/>
    </location>
</feature>
<protein>
    <recommendedName>
        <fullName evidence="5">WD40 repeat-like protein</fullName>
    </recommendedName>
</protein>
<feature type="region of interest" description="Disordered" evidence="2">
    <location>
        <begin position="169"/>
        <end position="199"/>
    </location>
</feature>
<feature type="region of interest" description="Disordered" evidence="2">
    <location>
        <begin position="285"/>
        <end position="307"/>
    </location>
</feature>
<dbReference type="InterPro" id="IPR015943">
    <property type="entry name" value="WD40/YVTN_repeat-like_dom_sf"/>
</dbReference>
<feature type="compositionally biased region" description="Low complexity" evidence="2">
    <location>
        <begin position="776"/>
        <end position="788"/>
    </location>
</feature>
<evidence type="ECO:0000256" key="2">
    <source>
        <dbReference type="SAM" id="MobiDB-lite"/>
    </source>
</evidence>
<keyword evidence="1" id="KW-0853">WD repeat</keyword>
<keyword evidence="4" id="KW-1185">Reference proteome</keyword>
<feature type="region of interest" description="Disordered" evidence="2">
    <location>
        <begin position="639"/>
        <end position="687"/>
    </location>
</feature>
<feature type="compositionally biased region" description="Acidic residues" evidence="2">
    <location>
        <begin position="411"/>
        <end position="426"/>
    </location>
</feature>
<name>A0A9P3HDB8_9FUNG</name>
<dbReference type="PROSITE" id="PS50082">
    <property type="entry name" value="WD_REPEATS_2"/>
    <property type="match status" value="1"/>
</dbReference>
<feature type="region of interest" description="Disordered" evidence="2">
    <location>
        <begin position="347"/>
        <end position="502"/>
    </location>
</feature>
<feature type="compositionally biased region" description="Low complexity" evidence="2">
    <location>
        <begin position="456"/>
        <end position="471"/>
    </location>
</feature>
<reference evidence="3" key="1">
    <citation type="submission" date="2021-11" db="EMBL/GenBank/DDBJ databases">
        <authorList>
            <person name="Herlambang A."/>
            <person name="Guo Y."/>
            <person name="Takashima Y."/>
            <person name="Nishizawa T."/>
        </authorList>
    </citation>
    <scope>NUCLEOTIDE SEQUENCE</scope>
    <source>
        <strain evidence="3">E1425</strain>
    </source>
</reference>
<feature type="region of interest" description="Disordered" evidence="2">
    <location>
        <begin position="839"/>
        <end position="859"/>
    </location>
</feature>
<dbReference type="PROSITE" id="PS50294">
    <property type="entry name" value="WD_REPEATS_REGION"/>
    <property type="match status" value="1"/>
</dbReference>
<dbReference type="EMBL" id="BQFW01000009">
    <property type="protein sequence ID" value="GJJ74676.1"/>
    <property type="molecule type" value="Genomic_DNA"/>
</dbReference>
<proteinExistence type="predicted"/>
<feature type="compositionally biased region" description="Basic and acidic residues" evidence="2">
    <location>
        <begin position="395"/>
        <end position="404"/>
    </location>
</feature>
<dbReference type="SMART" id="SM00320">
    <property type="entry name" value="WD40"/>
    <property type="match status" value="3"/>
</dbReference>
<feature type="compositionally biased region" description="Acidic residues" evidence="2">
    <location>
        <begin position="639"/>
        <end position="659"/>
    </location>
</feature>
<sequence length="924" mass="101349">MGLYRPLAITALLEGNPIPECRGLSTMKMNLLASSSDEPRIVFIGCGSHVMVYHFSTLTPSGLPTLVKQLSNPRRTDDEFIDRTINVLKVGRLGTEEVLVSADEQGDVCVWFTMNLQRDPLLLSVTDSAWGIDINAEHRLIAVSSNAHNVTVFHCGIDSRLTQRLMEGDMDESSGDDQSLSAPSTTEATISPSRTVPQPIDRTSQQILRGHGHNIPTVTFSPCGNFVATASVDRTCRTWRLSDGKQIQEKSLGNLWGWGVCFVDEDAWITITRAEYKAIPKDHLRPGKLPGQNVRDDPLSTTPYLQRRLPPGNDFFRMIRTRWYAGPLNGTSCDEQDSDDDAQKAGVLENDHDELDDRDAALFGMDDDDGEDEWEDMSSSDVDDTEEEEGAMDQDQQREQRAQEGESTVDTGDDGDDELIGAETEDGGGTTEDNVGEAYKRKRPAEALEVPDLGGSSSEYEQFSQQSSSRSNPPTELDSSAIVDNDTTDNEQEARNKDISDTIEMEQQVVVINSVSLPLRYSVPRFPRELLLCATSRNIYLLGENSSRSVAHEKESDNGVSRTAPNSNTTLDQDQTMAGDEDEDEDESEDEGGGEDVDSEDSADEFLAYIESHGGDMELYAETGSQSDSGGEEFTMDEVFDETESEDEDDDDDDDDDDEGHSYGMSGTSRPRTHPLSTDYNKTHNSQGIPLLQTLSVARAAAARADGRRVRHLDHFDRLFVMQLVPELGVLVAASQKGSVTVFRLLKVLDDPPPTNVANNGLKQGSNAQGHETTDPKSSTKTTGSTSRSNDEEAAANANGIEVEDTVTIGGAKFVLFPEYYLPRLETHGFPLLGVSISPLRPRPPPPVDQEREPERLSATLPARTPSMLGSLSTAGRPLAANTSSSSSSSFILHLAYLDSQMYSYEIRIRNERDDPVGLSSVFV</sequence>
<feature type="compositionally biased region" description="Acidic residues" evidence="2">
    <location>
        <begin position="579"/>
        <end position="602"/>
    </location>
</feature>
<feature type="compositionally biased region" description="Polar residues" evidence="2">
    <location>
        <begin position="665"/>
        <end position="687"/>
    </location>
</feature>
<evidence type="ECO:0000313" key="3">
    <source>
        <dbReference type="EMBL" id="GJJ74676.1"/>
    </source>
</evidence>
<dbReference type="OrthoDB" id="5591786at2759"/>
<evidence type="ECO:0000313" key="4">
    <source>
        <dbReference type="Proteomes" id="UP000827284"/>
    </source>
</evidence>